<dbReference type="AlphaFoldDB" id="A0A820E6C8"/>
<dbReference type="SUPFAM" id="SSF46966">
    <property type="entry name" value="Spectrin repeat"/>
    <property type="match status" value="1"/>
</dbReference>
<proteinExistence type="predicted"/>
<comment type="caution">
    <text evidence="1">The sequence shown here is derived from an EMBL/GenBank/DDBJ whole genome shotgun (WGS) entry which is preliminary data.</text>
</comment>
<dbReference type="EMBL" id="CAJOAX010030180">
    <property type="protein sequence ID" value="CAF4242102.1"/>
    <property type="molecule type" value="Genomic_DNA"/>
</dbReference>
<protein>
    <submittedName>
        <fullName evidence="1">Uncharacterized protein</fullName>
    </submittedName>
</protein>
<gene>
    <name evidence="1" type="ORF">OTI717_LOCUS40124</name>
</gene>
<evidence type="ECO:0000313" key="1">
    <source>
        <dbReference type="EMBL" id="CAF4242102.1"/>
    </source>
</evidence>
<sequence length="61" mass="7213">AIEGDIEKHRTIVSSVLSLGHYLLNEIDIRSRNINSIRRTIQSIEQRWTSLKDLIRKRKLE</sequence>
<accession>A0A820E6C8</accession>
<organism evidence="1 2">
    <name type="scientific">Rotaria sordida</name>
    <dbReference type="NCBI Taxonomy" id="392033"/>
    <lineage>
        <taxon>Eukaryota</taxon>
        <taxon>Metazoa</taxon>
        <taxon>Spiralia</taxon>
        <taxon>Gnathifera</taxon>
        <taxon>Rotifera</taxon>
        <taxon>Eurotatoria</taxon>
        <taxon>Bdelloidea</taxon>
        <taxon>Philodinida</taxon>
        <taxon>Philodinidae</taxon>
        <taxon>Rotaria</taxon>
    </lineage>
</organism>
<reference evidence="1" key="1">
    <citation type="submission" date="2021-02" db="EMBL/GenBank/DDBJ databases">
        <authorList>
            <person name="Nowell W R."/>
        </authorList>
    </citation>
    <scope>NUCLEOTIDE SEQUENCE</scope>
</reference>
<dbReference type="Proteomes" id="UP000663823">
    <property type="component" value="Unassembled WGS sequence"/>
</dbReference>
<evidence type="ECO:0000313" key="2">
    <source>
        <dbReference type="Proteomes" id="UP000663823"/>
    </source>
</evidence>
<dbReference type="Gene3D" id="1.20.58.60">
    <property type="match status" value="1"/>
</dbReference>
<feature type="non-terminal residue" evidence="1">
    <location>
        <position position="1"/>
    </location>
</feature>
<name>A0A820E6C8_9BILA</name>